<keyword evidence="3" id="KW-1185">Reference proteome</keyword>
<name>A0A4S8LSE5_DENBC</name>
<dbReference type="AlphaFoldDB" id="A0A4S8LSE5"/>
<proteinExistence type="predicted"/>
<feature type="signal peptide" evidence="1">
    <location>
        <begin position="1"/>
        <end position="24"/>
    </location>
</feature>
<keyword evidence="1" id="KW-0732">Signal</keyword>
<evidence type="ECO:0000256" key="1">
    <source>
        <dbReference type="SAM" id="SignalP"/>
    </source>
</evidence>
<organism evidence="2 3">
    <name type="scientific">Dendrothele bispora (strain CBS 962.96)</name>
    <dbReference type="NCBI Taxonomy" id="1314807"/>
    <lineage>
        <taxon>Eukaryota</taxon>
        <taxon>Fungi</taxon>
        <taxon>Dikarya</taxon>
        <taxon>Basidiomycota</taxon>
        <taxon>Agaricomycotina</taxon>
        <taxon>Agaricomycetes</taxon>
        <taxon>Agaricomycetidae</taxon>
        <taxon>Agaricales</taxon>
        <taxon>Agaricales incertae sedis</taxon>
        <taxon>Dendrothele</taxon>
    </lineage>
</organism>
<gene>
    <name evidence="2" type="ORF">K435DRAFT_862548</name>
</gene>
<accession>A0A4S8LSE5</accession>
<feature type="chain" id="PRO_5020795496" evidence="1">
    <location>
        <begin position="25"/>
        <end position="76"/>
    </location>
</feature>
<dbReference type="Proteomes" id="UP000297245">
    <property type="component" value="Unassembled WGS sequence"/>
</dbReference>
<protein>
    <submittedName>
        <fullName evidence="2">Uncharacterized protein</fullName>
    </submittedName>
</protein>
<sequence length="76" mass="8188">MYDMLKDIKPFLVLLVFSSISVRAGVLTGSGTSTDIEVKRHQEEDRPPSLTLTAAVAQCSSCCDPPACLNCGPICW</sequence>
<reference evidence="2 3" key="1">
    <citation type="journal article" date="2019" name="Nat. Ecol. Evol.">
        <title>Megaphylogeny resolves global patterns of mushroom evolution.</title>
        <authorList>
            <person name="Varga T."/>
            <person name="Krizsan K."/>
            <person name="Foldi C."/>
            <person name="Dima B."/>
            <person name="Sanchez-Garcia M."/>
            <person name="Sanchez-Ramirez S."/>
            <person name="Szollosi G.J."/>
            <person name="Szarkandi J.G."/>
            <person name="Papp V."/>
            <person name="Albert L."/>
            <person name="Andreopoulos W."/>
            <person name="Angelini C."/>
            <person name="Antonin V."/>
            <person name="Barry K.W."/>
            <person name="Bougher N.L."/>
            <person name="Buchanan P."/>
            <person name="Buyck B."/>
            <person name="Bense V."/>
            <person name="Catcheside P."/>
            <person name="Chovatia M."/>
            <person name="Cooper J."/>
            <person name="Damon W."/>
            <person name="Desjardin D."/>
            <person name="Finy P."/>
            <person name="Geml J."/>
            <person name="Haridas S."/>
            <person name="Hughes K."/>
            <person name="Justo A."/>
            <person name="Karasinski D."/>
            <person name="Kautmanova I."/>
            <person name="Kiss B."/>
            <person name="Kocsube S."/>
            <person name="Kotiranta H."/>
            <person name="LaButti K.M."/>
            <person name="Lechner B.E."/>
            <person name="Liimatainen K."/>
            <person name="Lipzen A."/>
            <person name="Lukacs Z."/>
            <person name="Mihaltcheva S."/>
            <person name="Morgado L.N."/>
            <person name="Niskanen T."/>
            <person name="Noordeloos M.E."/>
            <person name="Ohm R.A."/>
            <person name="Ortiz-Santana B."/>
            <person name="Ovrebo C."/>
            <person name="Racz N."/>
            <person name="Riley R."/>
            <person name="Savchenko A."/>
            <person name="Shiryaev A."/>
            <person name="Soop K."/>
            <person name="Spirin V."/>
            <person name="Szebenyi C."/>
            <person name="Tomsovsky M."/>
            <person name="Tulloss R.E."/>
            <person name="Uehling J."/>
            <person name="Grigoriev I.V."/>
            <person name="Vagvolgyi C."/>
            <person name="Papp T."/>
            <person name="Martin F.M."/>
            <person name="Miettinen O."/>
            <person name="Hibbett D.S."/>
            <person name="Nagy L.G."/>
        </authorList>
    </citation>
    <scope>NUCLEOTIDE SEQUENCE [LARGE SCALE GENOMIC DNA]</scope>
    <source>
        <strain evidence="2 3">CBS 962.96</strain>
    </source>
</reference>
<dbReference type="EMBL" id="ML179281">
    <property type="protein sequence ID" value="THU92374.1"/>
    <property type="molecule type" value="Genomic_DNA"/>
</dbReference>
<evidence type="ECO:0000313" key="3">
    <source>
        <dbReference type="Proteomes" id="UP000297245"/>
    </source>
</evidence>
<evidence type="ECO:0000313" key="2">
    <source>
        <dbReference type="EMBL" id="THU92374.1"/>
    </source>
</evidence>